<comment type="caution">
    <text evidence="2">The sequence shown here is derived from an EMBL/GenBank/DDBJ whole genome shotgun (WGS) entry which is preliminary data.</text>
</comment>
<reference evidence="2 3" key="1">
    <citation type="journal article" date="2023" name="G3 (Bethesda)">
        <title>A chromosome-level genome assembly of Zasmidium syzygii isolated from banana leaves.</title>
        <authorList>
            <person name="van Westerhoven A.C."/>
            <person name="Mehrabi R."/>
            <person name="Talebi R."/>
            <person name="Steentjes M.B.F."/>
            <person name="Corcolon B."/>
            <person name="Chong P.A."/>
            <person name="Kema G.H.J."/>
            <person name="Seidl M.F."/>
        </authorList>
    </citation>
    <scope>NUCLEOTIDE SEQUENCE [LARGE SCALE GENOMIC DNA]</scope>
    <source>
        <strain evidence="2 3">P124</strain>
    </source>
</reference>
<protein>
    <submittedName>
        <fullName evidence="2">Uncharacterized protein</fullName>
    </submittedName>
</protein>
<sequence length="222" mass="24591">MPPPFHIYREPDYGTPSSRPGGYQTREITPNATLTRRPSHRPISPLGSSRFEREYIPPSMTPSRVAERNAPVGVSSFYSRNLDTPSRRAPPRPRLRGEAEGYGVDLSSLGGGGYGGEGYGGLYRRESASRREPDFSRDPYGGASVRRYPADPYGGSSARRSPANTPGTPFASIPSRRAPSPFNPSSREQYREVTPFDGYDSAAPRGQRHRDGHESSRGYRYY</sequence>
<accession>A0ABR0EXZ2</accession>
<feature type="compositionally biased region" description="Polar residues" evidence="1">
    <location>
        <begin position="26"/>
        <end position="36"/>
    </location>
</feature>
<dbReference type="Proteomes" id="UP001305779">
    <property type="component" value="Unassembled WGS sequence"/>
</dbReference>
<evidence type="ECO:0000313" key="3">
    <source>
        <dbReference type="Proteomes" id="UP001305779"/>
    </source>
</evidence>
<evidence type="ECO:0000256" key="1">
    <source>
        <dbReference type="SAM" id="MobiDB-lite"/>
    </source>
</evidence>
<evidence type="ECO:0000313" key="2">
    <source>
        <dbReference type="EMBL" id="KAK4505956.1"/>
    </source>
</evidence>
<keyword evidence="3" id="KW-1185">Reference proteome</keyword>
<proteinExistence type="predicted"/>
<dbReference type="EMBL" id="JAXOVC010000002">
    <property type="protein sequence ID" value="KAK4505956.1"/>
    <property type="molecule type" value="Genomic_DNA"/>
</dbReference>
<feature type="compositionally biased region" description="Polar residues" evidence="1">
    <location>
        <begin position="158"/>
        <end position="167"/>
    </location>
</feature>
<name>A0ABR0EXZ2_ZASCE</name>
<feature type="compositionally biased region" description="Basic and acidic residues" evidence="1">
    <location>
        <begin position="123"/>
        <end position="137"/>
    </location>
</feature>
<feature type="compositionally biased region" description="Gly residues" evidence="1">
    <location>
        <begin position="109"/>
        <end position="121"/>
    </location>
</feature>
<gene>
    <name evidence="2" type="ORF">PRZ48_003921</name>
</gene>
<organism evidence="2 3">
    <name type="scientific">Zasmidium cellare</name>
    <name type="common">Wine cellar mold</name>
    <name type="synonym">Racodium cellare</name>
    <dbReference type="NCBI Taxonomy" id="395010"/>
    <lineage>
        <taxon>Eukaryota</taxon>
        <taxon>Fungi</taxon>
        <taxon>Dikarya</taxon>
        <taxon>Ascomycota</taxon>
        <taxon>Pezizomycotina</taxon>
        <taxon>Dothideomycetes</taxon>
        <taxon>Dothideomycetidae</taxon>
        <taxon>Mycosphaerellales</taxon>
        <taxon>Mycosphaerellaceae</taxon>
        <taxon>Zasmidium</taxon>
    </lineage>
</organism>
<feature type="region of interest" description="Disordered" evidence="1">
    <location>
        <begin position="1"/>
        <end position="222"/>
    </location>
</feature>
<feature type="compositionally biased region" description="Basic and acidic residues" evidence="1">
    <location>
        <begin position="209"/>
        <end position="222"/>
    </location>
</feature>